<reference evidence="2" key="1">
    <citation type="submission" date="2020-03" db="EMBL/GenBank/DDBJ databases">
        <authorList>
            <person name="Weist P."/>
        </authorList>
    </citation>
    <scope>NUCLEOTIDE SEQUENCE</scope>
</reference>
<evidence type="ECO:0000313" key="2">
    <source>
        <dbReference type="EMBL" id="CAB1454423.1"/>
    </source>
</evidence>
<accession>A0A9N7Z3M6</accession>
<evidence type="ECO:0000256" key="1">
    <source>
        <dbReference type="SAM" id="MobiDB-lite"/>
    </source>
</evidence>
<dbReference type="AlphaFoldDB" id="A0A9N7Z3M6"/>
<proteinExistence type="predicted"/>
<protein>
    <submittedName>
        <fullName evidence="2">Uncharacterized protein</fullName>
    </submittedName>
</protein>
<dbReference type="EMBL" id="CADEAL010004213">
    <property type="protein sequence ID" value="CAB1454423.1"/>
    <property type="molecule type" value="Genomic_DNA"/>
</dbReference>
<keyword evidence="3" id="KW-1185">Reference proteome</keyword>
<sequence>MGFSDSANQRPLLLSILSMLPEGRGGCRGTRQGGGGKSWRIGGGQGRQGWSCRLFWKLPAAVSAIRIKPVPGGGGGSHCRFLSSQPVPVRLPAEWDDIREGDGGNVPPPHPLLNNSSTCLGSLQVCGRGRAMPAF</sequence>
<evidence type="ECO:0000313" key="3">
    <source>
        <dbReference type="Proteomes" id="UP001153269"/>
    </source>
</evidence>
<name>A0A9N7Z3M6_PLEPL</name>
<gene>
    <name evidence="2" type="ORF">PLEPLA_LOCUS42189</name>
</gene>
<comment type="caution">
    <text evidence="2">The sequence shown here is derived from an EMBL/GenBank/DDBJ whole genome shotgun (WGS) entry which is preliminary data.</text>
</comment>
<feature type="region of interest" description="Disordered" evidence="1">
    <location>
        <begin position="25"/>
        <end position="46"/>
    </location>
</feature>
<organism evidence="2 3">
    <name type="scientific">Pleuronectes platessa</name>
    <name type="common">European plaice</name>
    <dbReference type="NCBI Taxonomy" id="8262"/>
    <lineage>
        <taxon>Eukaryota</taxon>
        <taxon>Metazoa</taxon>
        <taxon>Chordata</taxon>
        <taxon>Craniata</taxon>
        <taxon>Vertebrata</taxon>
        <taxon>Euteleostomi</taxon>
        <taxon>Actinopterygii</taxon>
        <taxon>Neopterygii</taxon>
        <taxon>Teleostei</taxon>
        <taxon>Neoteleostei</taxon>
        <taxon>Acanthomorphata</taxon>
        <taxon>Carangaria</taxon>
        <taxon>Pleuronectiformes</taxon>
        <taxon>Pleuronectoidei</taxon>
        <taxon>Pleuronectidae</taxon>
        <taxon>Pleuronectes</taxon>
    </lineage>
</organism>
<dbReference type="Proteomes" id="UP001153269">
    <property type="component" value="Unassembled WGS sequence"/>
</dbReference>